<dbReference type="PANTHER" id="PTHR48109">
    <property type="entry name" value="DIHYDROOROTATE DEHYDROGENASE (QUINONE), MITOCHONDRIAL-RELATED"/>
    <property type="match status" value="1"/>
</dbReference>
<dbReference type="Proteomes" id="UP000501568">
    <property type="component" value="Chromosome"/>
</dbReference>
<dbReference type="EC" id="1.3.5.2" evidence="11"/>
<comment type="subunit">
    <text evidence="11">Monomer.</text>
</comment>
<dbReference type="PIRSF" id="PIRSF000164">
    <property type="entry name" value="DHO_oxidase"/>
    <property type="match status" value="1"/>
</dbReference>
<dbReference type="RefSeq" id="WP_165326026.1">
    <property type="nucleotide sequence ID" value="NZ_CP049109.1"/>
</dbReference>
<dbReference type="Pfam" id="PF01180">
    <property type="entry name" value="DHO_dh"/>
    <property type="match status" value="1"/>
</dbReference>
<dbReference type="GO" id="GO:0006207">
    <property type="term" value="P:'de novo' pyrimidine nucleobase biosynthetic process"/>
    <property type="evidence" value="ECO:0007669"/>
    <property type="project" value="UniProtKB-UniRule"/>
</dbReference>
<evidence type="ECO:0000256" key="11">
    <source>
        <dbReference type="HAMAP-Rule" id="MF_00225"/>
    </source>
</evidence>
<dbReference type="GO" id="GO:0044205">
    <property type="term" value="P:'de novo' UMP biosynthetic process"/>
    <property type="evidence" value="ECO:0007669"/>
    <property type="project" value="UniProtKB-UniRule"/>
</dbReference>
<dbReference type="HAMAP" id="MF_00225">
    <property type="entry name" value="DHO_dh_type2"/>
    <property type="match status" value="1"/>
</dbReference>
<dbReference type="InterPro" id="IPR001295">
    <property type="entry name" value="Dihydroorotate_DH_CS"/>
</dbReference>
<evidence type="ECO:0000256" key="9">
    <source>
        <dbReference type="ARBA" id="ARBA00023136"/>
    </source>
</evidence>
<evidence type="ECO:0000313" key="13">
    <source>
        <dbReference type="EMBL" id="QIG79024.1"/>
    </source>
</evidence>
<proteinExistence type="inferred from homology"/>
<dbReference type="InterPro" id="IPR013785">
    <property type="entry name" value="Aldolase_TIM"/>
</dbReference>
<evidence type="ECO:0000256" key="10">
    <source>
        <dbReference type="ARBA" id="ARBA00048639"/>
    </source>
</evidence>
<dbReference type="PROSITE" id="PS00911">
    <property type="entry name" value="DHODEHASE_1"/>
    <property type="match status" value="1"/>
</dbReference>
<evidence type="ECO:0000256" key="5">
    <source>
        <dbReference type="ARBA" id="ARBA00022630"/>
    </source>
</evidence>
<name>A0A6G6Y252_9SPHN</name>
<feature type="binding site" evidence="11">
    <location>
        <position position="267"/>
    </location>
    <ligand>
        <name>FMN</name>
        <dbReference type="ChEBI" id="CHEBI:58210"/>
    </ligand>
</feature>
<comment type="subcellular location">
    <subcellularLocation>
        <location evidence="11">Cell membrane</location>
        <topology evidence="11">Peripheral membrane protein</topology>
    </subcellularLocation>
    <subcellularLocation>
        <location evidence="2">Membrane</location>
    </subcellularLocation>
</comment>
<dbReference type="UniPathway" id="UPA00070">
    <property type="reaction ID" value="UER00946"/>
</dbReference>
<keyword evidence="6 11" id="KW-0288">FMN</keyword>
<dbReference type="AlphaFoldDB" id="A0A6G6Y252"/>
<evidence type="ECO:0000256" key="2">
    <source>
        <dbReference type="ARBA" id="ARBA00004370"/>
    </source>
</evidence>
<dbReference type="InterPro" id="IPR005720">
    <property type="entry name" value="Dihydroorotate_DH_cat"/>
</dbReference>
<dbReference type="CDD" id="cd04738">
    <property type="entry name" value="DHOD_2_like"/>
    <property type="match status" value="1"/>
</dbReference>
<comment type="pathway">
    <text evidence="3 11">Pyrimidine metabolism; UMP biosynthesis via de novo pathway; orotate from (S)-dihydroorotate (quinone route): step 1/1.</text>
</comment>
<feature type="binding site" evidence="11">
    <location>
        <begin position="111"/>
        <end position="115"/>
    </location>
    <ligand>
        <name>substrate</name>
    </ligand>
</feature>
<dbReference type="SUPFAM" id="SSF51395">
    <property type="entry name" value="FMN-linked oxidoreductases"/>
    <property type="match status" value="1"/>
</dbReference>
<feature type="binding site" evidence="11">
    <location>
        <position position="179"/>
    </location>
    <ligand>
        <name>substrate</name>
    </ligand>
</feature>
<keyword evidence="5 11" id="KW-0285">Flavoprotein</keyword>
<keyword evidence="8 11" id="KW-0560">Oxidoreductase</keyword>
<dbReference type="InterPro" id="IPR050074">
    <property type="entry name" value="DHO_dehydrogenase"/>
</dbReference>
<dbReference type="GO" id="GO:0106430">
    <property type="term" value="F:dihydroorotate dehydrogenase (quinone) activity"/>
    <property type="evidence" value="ECO:0007669"/>
    <property type="project" value="UniProtKB-EC"/>
</dbReference>
<dbReference type="PROSITE" id="PS00912">
    <property type="entry name" value="DHODEHASE_2"/>
    <property type="match status" value="1"/>
</dbReference>
<evidence type="ECO:0000259" key="12">
    <source>
        <dbReference type="Pfam" id="PF01180"/>
    </source>
</evidence>
<evidence type="ECO:0000256" key="8">
    <source>
        <dbReference type="ARBA" id="ARBA00023002"/>
    </source>
</evidence>
<accession>A0A6G6Y252</accession>
<dbReference type="KEGG" id="spzr:G5C33_03990"/>
<dbReference type="PANTHER" id="PTHR48109:SF4">
    <property type="entry name" value="DIHYDROOROTATE DEHYDROGENASE (QUINONE), MITOCHONDRIAL"/>
    <property type="match status" value="1"/>
</dbReference>
<dbReference type="GO" id="GO:0005737">
    <property type="term" value="C:cytoplasm"/>
    <property type="evidence" value="ECO:0007669"/>
    <property type="project" value="InterPro"/>
</dbReference>
<feature type="domain" description="Dihydroorotate dehydrogenase catalytic" evidence="12">
    <location>
        <begin position="45"/>
        <end position="339"/>
    </location>
</feature>
<feature type="binding site" evidence="11">
    <location>
        <position position="296"/>
    </location>
    <ligand>
        <name>FMN</name>
        <dbReference type="ChEBI" id="CHEBI:58210"/>
    </ligand>
</feature>
<comment type="cofactor">
    <cofactor evidence="11">
        <name>FMN</name>
        <dbReference type="ChEBI" id="CHEBI:58210"/>
    </cofactor>
    <text evidence="11">Binds 1 FMN per subunit.</text>
</comment>
<dbReference type="EMBL" id="CP049109">
    <property type="protein sequence ID" value="QIG79024.1"/>
    <property type="molecule type" value="Genomic_DNA"/>
</dbReference>
<dbReference type="GO" id="GO:0005886">
    <property type="term" value="C:plasma membrane"/>
    <property type="evidence" value="ECO:0007669"/>
    <property type="project" value="UniProtKB-SubCell"/>
</dbReference>
<keyword evidence="14" id="KW-1185">Reference proteome</keyword>
<feature type="binding site" evidence="11">
    <location>
        <begin position="62"/>
        <end position="66"/>
    </location>
    <ligand>
        <name>FMN</name>
        <dbReference type="ChEBI" id="CHEBI:58210"/>
    </ligand>
</feature>
<dbReference type="NCBIfam" id="TIGR01036">
    <property type="entry name" value="pyrD_sub2"/>
    <property type="match status" value="1"/>
</dbReference>
<gene>
    <name evidence="11" type="primary">pyrD</name>
    <name evidence="13" type="ORF">G5C33_03990</name>
</gene>
<dbReference type="InterPro" id="IPR012135">
    <property type="entry name" value="Dihydroorotate_DH_1_2"/>
</dbReference>
<sequence length="355" mass="36834">MHYPARSLLFALDAETAHRAAISALRIWGAAGTPLAPGIERDARLSQRIAGIGFSSPVGLAAGLDKNAEAIPGLFALGFGSVEVGTLTPRAQPGNPRPRLFRLAADEAVINRMGFNNDGLDAALARIAKLPRRRGALGINVGANKEAVAADKAVEDYVHGVTHAAPHADYLTINVSSPNTPGLRDLQSRPAIDELLAACDSARRLADGNARPLFLKIAPDLEAKAIESVASAAIDHHVDALIVSNTTLSRPESLRDSHAGEAGGLSGKPLAPLARSALRDARAATGGQLPLISAGGIDSGAEAYARIRAGASLVQVYSALVYHGTALPRRIARELSALLRRDGFANIADAVGVDA</sequence>
<feature type="binding site" evidence="11">
    <location>
        <begin position="317"/>
        <end position="318"/>
    </location>
    <ligand>
        <name>FMN</name>
        <dbReference type="ChEBI" id="CHEBI:58210"/>
    </ligand>
</feature>
<keyword evidence="7 11" id="KW-0665">Pyrimidine biosynthesis</keyword>
<feature type="binding site" evidence="11">
    <location>
        <position position="174"/>
    </location>
    <ligand>
        <name>FMN</name>
        <dbReference type="ChEBI" id="CHEBI:58210"/>
    </ligand>
</feature>
<feature type="binding site" evidence="11">
    <location>
        <begin position="245"/>
        <end position="246"/>
    </location>
    <ligand>
        <name>substrate</name>
    </ligand>
</feature>
<reference evidence="13 14" key="1">
    <citation type="submission" date="2020-02" db="EMBL/GenBank/DDBJ databases">
        <authorList>
            <person name="Zheng R.K."/>
            <person name="Sun C.M."/>
        </authorList>
    </citation>
    <scope>NUCLEOTIDE SEQUENCE [LARGE SCALE GENOMIC DNA]</scope>
    <source>
        <strain evidence="14">zrk23</strain>
    </source>
</reference>
<feature type="binding site" evidence="11">
    <location>
        <position position="140"/>
    </location>
    <ligand>
        <name>FMN</name>
        <dbReference type="ChEBI" id="CHEBI:58210"/>
    </ligand>
</feature>
<evidence type="ECO:0000256" key="4">
    <source>
        <dbReference type="ARBA" id="ARBA00005359"/>
    </source>
</evidence>
<evidence type="ECO:0000256" key="6">
    <source>
        <dbReference type="ARBA" id="ARBA00022643"/>
    </source>
</evidence>
<feature type="binding site" evidence="11">
    <location>
        <position position="66"/>
    </location>
    <ligand>
        <name>substrate</name>
    </ligand>
</feature>
<comment type="catalytic activity">
    <reaction evidence="10 11">
        <text>(S)-dihydroorotate + a quinone = orotate + a quinol</text>
        <dbReference type="Rhea" id="RHEA:30187"/>
        <dbReference type="ChEBI" id="CHEBI:24646"/>
        <dbReference type="ChEBI" id="CHEBI:30839"/>
        <dbReference type="ChEBI" id="CHEBI:30864"/>
        <dbReference type="ChEBI" id="CHEBI:132124"/>
        <dbReference type="EC" id="1.3.5.2"/>
    </reaction>
</comment>
<evidence type="ECO:0000313" key="14">
    <source>
        <dbReference type="Proteomes" id="UP000501568"/>
    </source>
</evidence>
<comment type="similarity">
    <text evidence="4 11">Belongs to the dihydroorotate dehydrogenase family. Type 2 subfamily.</text>
</comment>
<evidence type="ECO:0000256" key="1">
    <source>
        <dbReference type="ARBA" id="ARBA00003125"/>
    </source>
</evidence>
<protein>
    <recommendedName>
        <fullName evidence="11">Dihydroorotate dehydrogenase (quinone)</fullName>
        <ecNumber evidence="11">1.3.5.2</ecNumber>
    </recommendedName>
    <alternativeName>
        <fullName evidence="11">DHOdehase</fullName>
        <shortName evidence="11">DHOD</shortName>
        <shortName evidence="11">DHODase</shortName>
    </alternativeName>
    <alternativeName>
        <fullName evidence="11">Dihydroorotate oxidase</fullName>
    </alternativeName>
</protein>
<dbReference type="NCBIfam" id="NF003652">
    <property type="entry name" value="PRK05286.2-5"/>
    <property type="match status" value="1"/>
</dbReference>
<evidence type="ECO:0000256" key="7">
    <source>
        <dbReference type="ARBA" id="ARBA00022975"/>
    </source>
</evidence>
<feature type="binding site" evidence="11">
    <location>
        <position position="174"/>
    </location>
    <ligand>
        <name>substrate</name>
    </ligand>
</feature>
<organism evidence="13 14">
    <name type="scientific">Stakelama tenebrarum</name>
    <dbReference type="NCBI Taxonomy" id="2711215"/>
    <lineage>
        <taxon>Bacteria</taxon>
        <taxon>Pseudomonadati</taxon>
        <taxon>Pseudomonadota</taxon>
        <taxon>Alphaproteobacteria</taxon>
        <taxon>Sphingomonadales</taxon>
        <taxon>Sphingomonadaceae</taxon>
        <taxon>Stakelama</taxon>
    </lineage>
</organism>
<feature type="active site" description="Nucleophile" evidence="11">
    <location>
        <position position="177"/>
    </location>
</feature>
<keyword evidence="11" id="KW-1003">Cell membrane</keyword>
<feature type="binding site" evidence="11">
    <location>
        <position position="216"/>
    </location>
    <ligand>
        <name>FMN</name>
        <dbReference type="ChEBI" id="CHEBI:58210"/>
    </ligand>
</feature>
<evidence type="ECO:0000256" key="3">
    <source>
        <dbReference type="ARBA" id="ARBA00005161"/>
    </source>
</evidence>
<dbReference type="NCBIfam" id="NF003645">
    <property type="entry name" value="PRK05286.1-2"/>
    <property type="match status" value="1"/>
</dbReference>
<keyword evidence="9 11" id="KW-0472">Membrane</keyword>
<feature type="binding site" evidence="11">
    <location>
        <position position="244"/>
    </location>
    <ligand>
        <name>FMN</name>
        <dbReference type="ChEBI" id="CHEBI:58210"/>
    </ligand>
</feature>
<dbReference type="Gene3D" id="3.20.20.70">
    <property type="entry name" value="Aldolase class I"/>
    <property type="match status" value="1"/>
</dbReference>
<comment type="function">
    <text evidence="1 11">Catalyzes the conversion of dihydroorotate to orotate with quinone as electron acceptor.</text>
</comment>
<dbReference type="InterPro" id="IPR005719">
    <property type="entry name" value="Dihydroorotate_DH_2"/>
</dbReference>
<feature type="binding site" evidence="11">
    <location>
        <position position="86"/>
    </location>
    <ligand>
        <name>FMN</name>
        <dbReference type="ChEBI" id="CHEBI:58210"/>
    </ligand>
</feature>